<dbReference type="InterPro" id="IPR000361">
    <property type="entry name" value="ATAP_core_dom"/>
</dbReference>
<reference evidence="2 3" key="1">
    <citation type="submission" date="2017-10" db="EMBL/GenBank/DDBJ databases">
        <title>Bacillus sp. nov., a halophilic bacterium isolated from a Keqin Lake.</title>
        <authorList>
            <person name="Wang H."/>
        </authorList>
    </citation>
    <scope>NUCLEOTIDE SEQUENCE [LARGE SCALE GENOMIC DNA]</scope>
    <source>
        <strain evidence="2 3">KQ-12</strain>
    </source>
</reference>
<name>A0A323TRN8_9BACI</name>
<sequence>MKFTITDQAIDFYKNELNLTDGDSLSFFVRIGGVGSGGFSAGLYLGIPDHDYISLQKRGLNFCVAEDDQWYFDGMIIDYNEDYGEVTFENKRIEDVTNPS</sequence>
<evidence type="ECO:0000259" key="1">
    <source>
        <dbReference type="Pfam" id="PF01521"/>
    </source>
</evidence>
<protein>
    <recommendedName>
        <fullName evidence="1">Core domain-containing protein</fullName>
    </recommendedName>
</protein>
<evidence type="ECO:0000313" key="2">
    <source>
        <dbReference type="EMBL" id="PYZ95213.1"/>
    </source>
</evidence>
<dbReference type="SUPFAM" id="SSF89360">
    <property type="entry name" value="HesB-like domain"/>
    <property type="match status" value="1"/>
</dbReference>
<dbReference type="OrthoDB" id="1645729at2"/>
<feature type="domain" description="Core" evidence="1">
    <location>
        <begin position="1"/>
        <end position="91"/>
    </location>
</feature>
<dbReference type="Gene3D" id="2.60.300.12">
    <property type="entry name" value="HesB-like domain"/>
    <property type="match status" value="1"/>
</dbReference>
<dbReference type="InterPro" id="IPR035903">
    <property type="entry name" value="HesB-like_dom_sf"/>
</dbReference>
<dbReference type="RefSeq" id="WP_110608848.1">
    <property type="nucleotide sequence ID" value="NZ_PDOD01000001.1"/>
</dbReference>
<accession>A0A323TRN8</accession>
<dbReference type="Proteomes" id="UP000248214">
    <property type="component" value="Unassembled WGS sequence"/>
</dbReference>
<dbReference type="AlphaFoldDB" id="A0A323TRN8"/>
<gene>
    <name evidence="2" type="ORF">CR194_06775</name>
</gene>
<comment type="caution">
    <text evidence="2">The sequence shown here is derived from an EMBL/GenBank/DDBJ whole genome shotgun (WGS) entry which is preliminary data.</text>
</comment>
<evidence type="ECO:0000313" key="3">
    <source>
        <dbReference type="Proteomes" id="UP000248214"/>
    </source>
</evidence>
<proteinExistence type="predicted"/>
<organism evidence="2 3">
    <name type="scientific">Salipaludibacillus keqinensis</name>
    <dbReference type="NCBI Taxonomy" id="2045207"/>
    <lineage>
        <taxon>Bacteria</taxon>
        <taxon>Bacillati</taxon>
        <taxon>Bacillota</taxon>
        <taxon>Bacilli</taxon>
        <taxon>Bacillales</taxon>
        <taxon>Bacillaceae</taxon>
    </lineage>
</organism>
<keyword evidence="3" id="KW-1185">Reference proteome</keyword>
<dbReference type="EMBL" id="PDOD01000001">
    <property type="protein sequence ID" value="PYZ95213.1"/>
    <property type="molecule type" value="Genomic_DNA"/>
</dbReference>
<dbReference type="Pfam" id="PF01521">
    <property type="entry name" value="Fe-S_biosyn"/>
    <property type="match status" value="1"/>
</dbReference>